<dbReference type="Gene3D" id="3.30.559.30">
    <property type="entry name" value="Nonribosomal peptide synthetase, condensation domain"/>
    <property type="match status" value="1"/>
</dbReference>
<sequence>MSRAAEFTGARDASAPLTWTQHQTWKNLQLFEPQHTNVGWYQPLPVGLTMGDLCQAVGHVMGAFEALRTRYALDAAGSPRQTVDMRGRVAMDTCASSDALAESDARKVLSGFIGRGFEHERDLPVRFAAVLVDEAPVYLVVAASHLSLDGFACGLVKEALDESVSRARPEGPAAPRLQPVDRARLESSPDGALQNNTSLAYWKRTLETCPAANFPKADQGGTGTRWSRSVMRSPALEQAAGLLAATHKVSPSAVLQAGVSALVGALSGNENCVFSEVVSNRASIADKTYVGDLAQGAVVLVRTTGTTFAELVRDTWLARITAYANSRYHPLELDDLWADVERVRGEKILLDCLYNDMATTQQARPSLAESELRAMVGETTVRSEPISVDTDAKLSLHLYGTPGGVDFAMRVDPDYVAGPGPERFLRALESLLVEEVESPGRHRPIQRVAELAEGSAAA</sequence>
<proteinExistence type="predicted"/>
<dbReference type="SUPFAM" id="SSF52777">
    <property type="entry name" value="CoA-dependent acyltransferases"/>
    <property type="match status" value="2"/>
</dbReference>
<feature type="region of interest" description="Disordered" evidence="1">
    <location>
        <begin position="164"/>
        <end position="191"/>
    </location>
</feature>
<protein>
    <submittedName>
        <fullName evidence="3">Condensation domain-containing protein</fullName>
    </submittedName>
</protein>
<feature type="domain" description="Condensation" evidence="2">
    <location>
        <begin position="15"/>
        <end position="328"/>
    </location>
</feature>
<organism evidence="3 4">
    <name type="scientific">Streptomyces pathocidini</name>
    <dbReference type="NCBI Taxonomy" id="1650571"/>
    <lineage>
        <taxon>Bacteria</taxon>
        <taxon>Bacillati</taxon>
        <taxon>Actinomycetota</taxon>
        <taxon>Actinomycetes</taxon>
        <taxon>Kitasatosporales</taxon>
        <taxon>Streptomycetaceae</taxon>
        <taxon>Streptomyces</taxon>
    </lineage>
</organism>
<reference evidence="3 4" key="1">
    <citation type="submission" date="2024-10" db="EMBL/GenBank/DDBJ databases">
        <title>The Natural Products Discovery Center: Release of the First 8490 Sequenced Strains for Exploring Actinobacteria Biosynthetic Diversity.</title>
        <authorList>
            <person name="Kalkreuter E."/>
            <person name="Kautsar S.A."/>
            <person name="Yang D."/>
            <person name="Bader C.D."/>
            <person name="Teijaro C.N."/>
            <person name="Fluegel L."/>
            <person name="Davis C.M."/>
            <person name="Simpson J.R."/>
            <person name="Lauterbach L."/>
            <person name="Steele A.D."/>
            <person name="Gui C."/>
            <person name="Meng S."/>
            <person name="Li G."/>
            <person name="Viehrig K."/>
            <person name="Ye F."/>
            <person name="Su P."/>
            <person name="Kiefer A.F."/>
            <person name="Nichols A."/>
            <person name="Cepeda A.J."/>
            <person name="Yan W."/>
            <person name="Fan B."/>
            <person name="Jiang Y."/>
            <person name="Adhikari A."/>
            <person name="Zheng C.-J."/>
            <person name="Schuster L."/>
            <person name="Cowan T.M."/>
            <person name="Smanski M.J."/>
            <person name="Chevrette M.G."/>
            <person name="De Carvalho L.P.S."/>
            <person name="Shen B."/>
        </authorList>
    </citation>
    <scope>NUCLEOTIDE SEQUENCE [LARGE SCALE GENOMIC DNA]</scope>
    <source>
        <strain evidence="3 4">NPDC020327</strain>
    </source>
</reference>
<accession>A0ABW7UMX0</accession>
<evidence type="ECO:0000259" key="2">
    <source>
        <dbReference type="Pfam" id="PF00668"/>
    </source>
</evidence>
<evidence type="ECO:0000256" key="1">
    <source>
        <dbReference type="SAM" id="MobiDB-lite"/>
    </source>
</evidence>
<dbReference type="PANTHER" id="PTHR45527:SF1">
    <property type="entry name" value="FATTY ACID SYNTHASE"/>
    <property type="match status" value="1"/>
</dbReference>
<dbReference type="Proteomes" id="UP001611548">
    <property type="component" value="Unassembled WGS sequence"/>
</dbReference>
<dbReference type="PANTHER" id="PTHR45527">
    <property type="entry name" value="NONRIBOSOMAL PEPTIDE SYNTHETASE"/>
    <property type="match status" value="1"/>
</dbReference>
<comment type="caution">
    <text evidence="3">The sequence shown here is derived from an EMBL/GenBank/DDBJ whole genome shotgun (WGS) entry which is preliminary data.</text>
</comment>
<dbReference type="Pfam" id="PF00668">
    <property type="entry name" value="Condensation"/>
    <property type="match status" value="1"/>
</dbReference>
<dbReference type="Gene3D" id="3.30.559.10">
    <property type="entry name" value="Chloramphenicol acetyltransferase-like domain"/>
    <property type="match status" value="1"/>
</dbReference>
<dbReference type="EMBL" id="JBIRWE010000001">
    <property type="protein sequence ID" value="MFI1962669.1"/>
    <property type="molecule type" value="Genomic_DNA"/>
</dbReference>
<gene>
    <name evidence="3" type="ORF">ACH429_00745</name>
</gene>
<dbReference type="InterPro" id="IPR001242">
    <property type="entry name" value="Condensation_dom"/>
</dbReference>
<evidence type="ECO:0000313" key="4">
    <source>
        <dbReference type="Proteomes" id="UP001611548"/>
    </source>
</evidence>
<name>A0ABW7UMX0_9ACTN</name>
<dbReference type="InterPro" id="IPR023213">
    <property type="entry name" value="CAT-like_dom_sf"/>
</dbReference>
<dbReference type="RefSeq" id="WP_055470275.1">
    <property type="nucleotide sequence ID" value="NZ_JBIRWE010000001.1"/>
</dbReference>
<keyword evidence="4" id="KW-1185">Reference proteome</keyword>
<evidence type="ECO:0000313" key="3">
    <source>
        <dbReference type="EMBL" id="MFI1962669.1"/>
    </source>
</evidence>